<keyword evidence="4" id="KW-0479">Metal-binding</keyword>
<keyword evidence="10" id="KW-1185">Reference proteome</keyword>
<dbReference type="Proteomes" id="UP000219565">
    <property type="component" value="Unassembled WGS sequence"/>
</dbReference>
<organism evidence="9 10">
    <name type="scientific">Nocardia amikacinitolerans</name>
    <dbReference type="NCBI Taxonomy" id="756689"/>
    <lineage>
        <taxon>Bacteria</taxon>
        <taxon>Bacillati</taxon>
        <taxon>Actinomycetota</taxon>
        <taxon>Actinomycetes</taxon>
        <taxon>Mycobacteriales</taxon>
        <taxon>Nocardiaceae</taxon>
        <taxon>Nocardia</taxon>
    </lineage>
</organism>
<sequence>MDALAGINTRSTPQTERANARQVRNNAGGFGFEVTPEVRLRRFLTLGTDGGTYYARAAELTKENAEVVLDFARNRTDELVAEVVAISTAGGAPKQNPALFALAAAASLGDVDGRRTALDALPLVARTGTHLFLFARYVEQFRGWGRGLRRAVAHWYVEKTVDDLAFQVVKYRQREGWTHRDLLRLAHPDTAEADRKRLFDWICGREASLDGLRLVEGYHRAQAAPVGEIPDLVRAYRLSWEMLPDAALDRPAVWEALLDNGIPQTALMRQLPRLTRLGLLAPLGERTAAVARQLADPARLRKARVHPVNVLVALRTYAAGRSVRGDGRWEPSAPIVDALDAAFYAAFEAVRPTGKRHLLALDVSGSMAVQIGGTPLTAREASAALALVTASTEKAHSIVGFTSASGAWAGEAELTPLAISPRQRLDDAVRAVSALPFGGTDCSLPMTYALEQGLEVDVFSIFTDSETWAGRIHPHQALQRYRREVNPHAKLVVVGMTATNFSIADPSDAGMLDIAGFDAAVPTLLADFARGD</sequence>
<evidence type="ECO:0000313" key="10">
    <source>
        <dbReference type="Proteomes" id="UP000219565"/>
    </source>
</evidence>
<dbReference type="PANTHER" id="PTHR14202">
    <property type="entry name" value="60 KDA RIBONUCLEOPROTEIN SSA/RO"/>
    <property type="match status" value="1"/>
</dbReference>
<evidence type="ECO:0000256" key="3">
    <source>
        <dbReference type="ARBA" id="ARBA00022490"/>
    </source>
</evidence>
<protein>
    <submittedName>
        <fullName evidence="9">SS-A/Ro ribonucleoprotein</fullName>
    </submittedName>
</protein>
<dbReference type="EMBL" id="OBEG01000001">
    <property type="protein sequence ID" value="SNY76018.1"/>
    <property type="molecule type" value="Genomic_DNA"/>
</dbReference>
<dbReference type="InterPro" id="IPR040322">
    <property type="entry name" value="TROVE2"/>
</dbReference>
<feature type="coiled-coil region" evidence="7">
    <location>
        <begin position="55"/>
        <end position="82"/>
    </location>
</feature>
<evidence type="ECO:0000256" key="2">
    <source>
        <dbReference type="ARBA" id="ARBA00007814"/>
    </source>
</evidence>
<accession>A0A285KTN7</accession>
<dbReference type="GO" id="GO:0003723">
    <property type="term" value="F:RNA binding"/>
    <property type="evidence" value="ECO:0007669"/>
    <property type="project" value="UniProtKB-KW"/>
</dbReference>
<dbReference type="STRING" id="1379680.GCA_001612615_00399"/>
<keyword evidence="6 9" id="KW-0687">Ribonucleoprotein</keyword>
<dbReference type="Pfam" id="PF25045">
    <property type="entry name" value="vWA_Ro60"/>
    <property type="match status" value="1"/>
</dbReference>
<gene>
    <name evidence="9" type="ORF">SAMN04244553_0626</name>
</gene>
<dbReference type="Pfam" id="PF05731">
    <property type="entry name" value="TROVE"/>
    <property type="match status" value="2"/>
</dbReference>
<comment type="subcellular location">
    <subcellularLocation>
        <location evidence="1">Cytoplasm</location>
    </subcellularLocation>
</comment>
<evidence type="ECO:0000256" key="6">
    <source>
        <dbReference type="ARBA" id="ARBA00023274"/>
    </source>
</evidence>
<evidence type="ECO:0000256" key="5">
    <source>
        <dbReference type="ARBA" id="ARBA00022884"/>
    </source>
</evidence>
<reference evidence="9 10" key="1">
    <citation type="submission" date="2017-09" db="EMBL/GenBank/DDBJ databases">
        <authorList>
            <person name="Ehlers B."/>
            <person name="Leendertz F.H."/>
        </authorList>
    </citation>
    <scope>NUCLEOTIDE SEQUENCE [LARGE SCALE GENOMIC DNA]</scope>
    <source>
        <strain evidence="9 10">DSM 45537</strain>
    </source>
</reference>
<evidence type="ECO:0000256" key="7">
    <source>
        <dbReference type="SAM" id="Coils"/>
    </source>
</evidence>
<evidence type="ECO:0000256" key="1">
    <source>
        <dbReference type="ARBA" id="ARBA00004496"/>
    </source>
</evidence>
<comment type="similarity">
    <text evidence="2">Belongs to the Ro 60 kDa family.</text>
</comment>
<evidence type="ECO:0000259" key="8">
    <source>
        <dbReference type="PROSITE" id="PS50988"/>
    </source>
</evidence>
<dbReference type="AlphaFoldDB" id="A0A285KTN7"/>
<dbReference type="PROSITE" id="PS50988">
    <property type="entry name" value="TROVE"/>
    <property type="match status" value="1"/>
</dbReference>
<evidence type="ECO:0000256" key="4">
    <source>
        <dbReference type="ARBA" id="ARBA00022723"/>
    </source>
</evidence>
<feature type="domain" description="TROVE" evidence="8">
    <location>
        <begin position="23"/>
        <end position="355"/>
    </location>
</feature>
<dbReference type="OrthoDB" id="2986092at2"/>
<dbReference type="InterPro" id="IPR036465">
    <property type="entry name" value="vWFA_dom_sf"/>
</dbReference>
<keyword evidence="5" id="KW-0694">RNA-binding</keyword>
<dbReference type="InterPro" id="IPR056800">
    <property type="entry name" value="vWA_Ro60"/>
</dbReference>
<keyword evidence="7" id="KW-0175">Coiled coil</keyword>
<dbReference type="GO" id="GO:0046872">
    <property type="term" value="F:metal ion binding"/>
    <property type="evidence" value="ECO:0007669"/>
    <property type="project" value="UniProtKB-KW"/>
</dbReference>
<dbReference type="InterPro" id="IPR037214">
    <property type="entry name" value="TROVE_dom_sf"/>
</dbReference>
<name>A0A285KTN7_9NOCA</name>
<evidence type="ECO:0000313" key="9">
    <source>
        <dbReference type="EMBL" id="SNY76018.1"/>
    </source>
</evidence>
<dbReference type="GO" id="GO:0005737">
    <property type="term" value="C:cytoplasm"/>
    <property type="evidence" value="ECO:0007669"/>
    <property type="project" value="UniProtKB-SubCell"/>
</dbReference>
<dbReference type="Gene3D" id="3.40.50.410">
    <property type="entry name" value="von Willebrand factor, type A domain"/>
    <property type="match status" value="2"/>
</dbReference>
<dbReference type="SUPFAM" id="SSF53300">
    <property type="entry name" value="vWA-like"/>
    <property type="match status" value="1"/>
</dbReference>
<dbReference type="PANTHER" id="PTHR14202:SF0">
    <property type="entry name" value="RNA-BINDING PROTEIN RO60"/>
    <property type="match status" value="1"/>
</dbReference>
<dbReference type="RefSeq" id="WP_097243556.1">
    <property type="nucleotide sequence ID" value="NZ_OBEG01000001.1"/>
</dbReference>
<keyword evidence="3" id="KW-0963">Cytoplasm</keyword>
<dbReference type="SUPFAM" id="SSF140864">
    <property type="entry name" value="TROVE domain-like"/>
    <property type="match status" value="1"/>
</dbReference>
<dbReference type="GO" id="GO:1990904">
    <property type="term" value="C:ribonucleoprotein complex"/>
    <property type="evidence" value="ECO:0007669"/>
    <property type="project" value="UniProtKB-KW"/>
</dbReference>
<dbReference type="InterPro" id="IPR008858">
    <property type="entry name" value="TROVE_dom"/>
</dbReference>
<proteinExistence type="inferred from homology"/>